<evidence type="ECO:0000313" key="3">
    <source>
        <dbReference type="Proteomes" id="UP001157006"/>
    </source>
</evidence>
<organism evidence="2 3">
    <name type="scientific">Vicia faba</name>
    <name type="common">Broad bean</name>
    <name type="synonym">Faba vulgaris</name>
    <dbReference type="NCBI Taxonomy" id="3906"/>
    <lineage>
        <taxon>Eukaryota</taxon>
        <taxon>Viridiplantae</taxon>
        <taxon>Streptophyta</taxon>
        <taxon>Embryophyta</taxon>
        <taxon>Tracheophyta</taxon>
        <taxon>Spermatophyta</taxon>
        <taxon>Magnoliopsida</taxon>
        <taxon>eudicotyledons</taxon>
        <taxon>Gunneridae</taxon>
        <taxon>Pentapetalae</taxon>
        <taxon>rosids</taxon>
        <taxon>fabids</taxon>
        <taxon>Fabales</taxon>
        <taxon>Fabaceae</taxon>
        <taxon>Papilionoideae</taxon>
        <taxon>50 kb inversion clade</taxon>
        <taxon>NPAAA clade</taxon>
        <taxon>Hologalegina</taxon>
        <taxon>IRL clade</taxon>
        <taxon>Fabeae</taxon>
        <taxon>Vicia</taxon>
    </lineage>
</organism>
<reference evidence="2 3" key="1">
    <citation type="submission" date="2023-01" db="EMBL/GenBank/DDBJ databases">
        <authorList>
            <person name="Kreplak J."/>
        </authorList>
    </citation>
    <scope>NUCLEOTIDE SEQUENCE [LARGE SCALE GENOMIC DNA]</scope>
</reference>
<dbReference type="Pfam" id="PF10536">
    <property type="entry name" value="PMD"/>
    <property type="match status" value="1"/>
</dbReference>
<name>A0AAV0ZQG4_VICFA</name>
<evidence type="ECO:0000259" key="1">
    <source>
        <dbReference type="Pfam" id="PF10536"/>
    </source>
</evidence>
<gene>
    <name evidence="2" type="ORF">VFH_II209240</name>
</gene>
<protein>
    <recommendedName>
        <fullName evidence="1">Aminotransferase-like plant mobile domain-containing protein</fullName>
    </recommendedName>
</protein>
<evidence type="ECO:0000313" key="2">
    <source>
        <dbReference type="EMBL" id="CAI8600166.1"/>
    </source>
</evidence>
<dbReference type="PANTHER" id="PTHR46033">
    <property type="entry name" value="PROTEIN MAIN-LIKE 2"/>
    <property type="match status" value="1"/>
</dbReference>
<dbReference type="AlphaFoldDB" id="A0AAV0ZQG4"/>
<dbReference type="InterPro" id="IPR019557">
    <property type="entry name" value="AminoTfrase-like_pln_mobile"/>
</dbReference>
<dbReference type="EMBL" id="OX451737">
    <property type="protein sequence ID" value="CAI8600166.1"/>
    <property type="molecule type" value="Genomic_DNA"/>
</dbReference>
<proteinExistence type="predicted"/>
<sequence length="187" mass="22433">MYAEVGRQDEVNKVWKLMKSMVAKKNLGCRLVQVGNQIKYRSRFCLQYREMCTSVDIKVTEMSGCVLLLQVWAFTRMPIISLVTPLQTPYPYARRWCIKKLDYQNNSRHHLQGYRFRIDHMLQDQFIWRPYLGLASQRHEDNLIWSSTTYIICFHIVEMHQEDRVKLQLGHLQGYLKNFDAWLNTIR</sequence>
<dbReference type="InterPro" id="IPR044824">
    <property type="entry name" value="MAIN-like"/>
</dbReference>
<accession>A0AAV0ZQG4</accession>
<dbReference type="GO" id="GO:0010073">
    <property type="term" value="P:meristem maintenance"/>
    <property type="evidence" value="ECO:0007669"/>
    <property type="project" value="InterPro"/>
</dbReference>
<dbReference type="Proteomes" id="UP001157006">
    <property type="component" value="Chromosome 2"/>
</dbReference>
<feature type="domain" description="Aminotransferase-like plant mobile" evidence="1">
    <location>
        <begin position="48"/>
        <end position="173"/>
    </location>
</feature>
<dbReference type="PANTHER" id="PTHR46033:SF8">
    <property type="entry name" value="PROTEIN MAINTENANCE OF MERISTEMS-LIKE"/>
    <property type="match status" value="1"/>
</dbReference>
<keyword evidence="3" id="KW-1185">Reference proteome</keyword>